<dbReference type="PANTHER" id="PTHR12110:SF41">
    <property type="entry name" value="INOSOSE DEHYDRATASE"/>
    <property type="match status" value="1"/>
</dbReference>
<organism evidence="2 3">
    <name type="scientific">Clostridium porci</name>
    <dbReference type="NCBI Taxonomy" id="2605778"/>
    <lineage>
        <taxon>Bacteria</taxon>
        <taxon>Bacillati</taxon>
        <taxon>Bacillota</taxon>
        <taxon>Clostridia</taxon>
        <taxon>Eubacteriales</taxon>
        <taxon>Clostridiaceae</taxon>
        <taxon>Clostridium</taxon>
    </lineage>
</organism>
<keyword evidence="2" id="KW-0413">Isomerase</keyword>
<dbReference type="GO" id="GO:0016853">
    <property type="term" value="F:isomerase activity"/>
    <property type="evidence" value="ECO:0007669"/>
    <property type="project" value="UniProtKB-KW"/>
</dbReference>
<dbReference type="EMBL" id="VUMD01000010">
    <property type="protein sequence ID" value="MSS37315.1"/>
    <property type="molecule type" value="Genomic_DNA"/>
</dbReference>
<dbReference type="RefSeq" id="WP_154472747.1">
    <property type="nucleotide sequence ID" value="NZ_DBEWUL010000125.1"/>
</dbReference>
<evidence type="ECO:0000259" key="1">
    <source>
        <dbReference type="Pfam" id="PF01261"/>
    </source>
</evidence>
<proteinExistence type="predicted"/>
<sequence length="277" mass="32707">MKIGYTAWSWLQDEYNNWEPVSHLPKRDFEQSLRDLKDCGYKYMENFNIVSEIYQNAGEEFENVMKKYNMEFVCIYHYLTDDFKKDMAIADRCVRFAREHGFTLMNLEPPRKKPGQIVSNEELQLVCDRADAIARLCGENGIQLNLHPHWGTYIEVEAQIDFFLSRMKEDIGLCLDTAHTVLCGMEPMYLFDKYLRMKKVRYVHLKDINGDPDSYPEYPPRRFRALGQGIIDFPGVLSVLKRYGYDGYLTVELDFNRINNYESARTSRKYIRDVLGM</sequence>
<dbReference type="Proteomes" id="UP000429958">
    <property type="component" value="Unassembled WGS sequence"/>
</dbReference>
<keyword evidence="3" id="KW-1185">Reference proteome</keyword>
<dbReference type="Gene3D" id="3.20.20.150">
    <property type="entry name" value="Divalent-metal-dependent TIM barrel enzymes"/>
    <property type="match status" value="1"/>
</dbReference>
<feature type="domain" description="Xylose isomerase-like TIM barrel" evidence="1">
    <location>
        <begin position="34"/>
        <end position="272"/>
    </location>
</feature>
<dbReference type="PANTHER" id="PTHR12110">
    <property type="entry name" value="HYDROXYPYRUVATE ISOMERASE"/>
    <property type="match status" value="1"/>
</dbReference>
<gene>
    <name evidence="2" type="ORF">FYJ39_12205</name>
</gene>
<protein>
    <submittedName>
        <fullName evidence="2">Sugar phosphate isomerase/epimerase</fullName>
    </submittedName>
</protein>
<dbReference type="AlphaFoldDB" id="A0A7X2TD95"/>
<reference evidence="2 3" key="1">
    <citation type="submission" date="2019-08" db="EMBL/GenBank/DDBJ databases">
        <title>In-depth cultivation of the pig gut microbiome towards novel bacterial diversity and tailored functional studies.</title>
        <authorList>
            <person name="Wylensek D."/>
            <person name="Hitch T.C.A."/>
            <person name="Clavel T."/>
        </authorList>
    </citation>
    <scope>NUCLEOTIDE SEQUENCE [LARGE SCALE GENOMIC DNA]</scope>
    <source>
        <strain evidence="2 3">WCA-389-WT-23D1</strain>
    </source>
</reference>
<accession>A0A7X2TD95</accession>
<dbReference type="InterPro" id="IPR036237">
    <property type="entry name" value="Xyl_isomerase-like_sf"/>
</dbReference>
<dbReference type="SUPFAM" id="SSF51658">
    <property type="entry name" value="Xylose isomerase-like"/>
    <property type="match status" value="1"/>
</dbReference>
<evidence type="ECO:0000313" key="2">
    <source>
        <dbReference type="EMBL" id="MSS37315.1"/>
    </source>
</evidence>
<comment type="caution">
    <text evidence="2">The sequence shown here is derived from an EMBL/GenBank/DDBJ whole genome shotgun (WGS) entry which is preliminary data.</text>
</comment>
<name>A0A7X2TD95_9CLOT</name>
<dbReference type="InterPro" id="IPR050312">
    <property type="entry name" value="IolE/XylAMocC-like"/>
</dbReference>
<dbReference type="InterPro" id="IPR013022">
    <property type="entry name" value="Xyl_isomerase-like_TIM-brl"/>
</dbReference>
<evidence type="ECO:0000313" key="3">
    <source>
        <dbReference type="Proteomes" id="UP000429958"/>
    </source>
</evidence>
<dbReference type="Pfam" id="PF01261">
    <property type="entry name" value="AP_endonuc_2"/>
    <property type="match status" value="1"/>
</dbReference>